<feature type="region of interest" description="Disordered" evidence="1">
    <location>
        <begin position="64"/>
        <end position="105"/>
    </location>
</feature>
<feature type="compositionally biased region" description="Polar residues" evidence="1">
    <location>
        <begin position="76"/>
        <end position="98"/>
    </location>
</feature>
<feature type="compositionally biased region" description="Low complexity" evidence="1">
    <location>
        <begin position="123"/>
        <end position="145"/>
    </location>
</feature>
<protein>
    <submittedName>
        <fullName evidence="2">Uncharacterized protein</fullName>
    </submittedName>
</protein>
<dbReference type="AlphaFoldDB" id="A0AAV6UVS2"/>
<reference evidence="2 3" key="1">
    <citation type="journal article" date="2022" name="Nat. Ecol. Evol.">
        <title>A masculinizing supergene underlies an exaggerated male reproductive morph in a spider.</title>
        <authorList>
            <person name="Hendrickx F."/>
            <person name="De Corte Z."/>
            <person name="Sonet G."/>
            <person name="Van Belleghem S.M."/>
            <person name="Kostlbacher S."/>
            <person name="Vangestel C."/>
        </authorList>
    </citation>
    <scope>NUCLEOTIDE SEQUENCE [LARGE SCALE GENOMIC DNA]</scope>
    <source>
        <strain evidence="2">W744_W776</strain>
    </source>
</reference>
<proteinExistence type="predicted"/>
<comment type="caution">
    <text evidence="2">The sequence shown here is derived from an EMBL/GenBank/DDBJ whole genome shotgun (WGS) entry which is preliminary data.</text>
</comment>
<name>A0AAV6UVS2_9ARAC</name>
<accession>A0AAV6UVS2</accession>
<sequence>MVLLTCPDRPRSDQDNNNQIRNIPADGNEMALPNSVYAAMYSNNNTIAMRGPDMVPVRLSNGLPETNVSMRPGSVVYSNGGPTENGSIRANSVASGSQRPKGLYIPNEQLRSRCLRYLQSQQSSTPGVCSTTSTTSTIPSTKGKG</sequence>
<evidence type="ECO:0000313" key="2">
    <source>
        <dbReference type="EMBL" id="KAG8187336.1"/>
    </source>
</evidence>
<keyword evidence="3" id="KW-1185">Reference proteome</keyword>
<feature type="region of interest" description="Disordered" evidence="1">
    <location>
        <begin position="121"/>
        <end position="145"/>
    </location>
</feature>
<dbReference type="Proteomes" id="UP000827092">
    <property type="component" value="Unassembled WGS sequence"/>
</dbReference>
<organism evidence="2 3">
    <name type="scientific">Oedothorax gibbosus</name>
    <dbReference type="NCBI Taxonomy" id="931172"/>
    <lineage>
        <taxon>Eukaryota</taxon>
        <taxon>Metazoa</taxon>
        <taxon>Ecdysozoa</taxon>
        <taxon>Arthropoda</taxon>
        <taxon>Chelicerata</taxon>
        <taxon>Arachnida</taxon>
        <taxon>Araneae</taxon>
        <taxon>Araneomorphae</taxon>
        <taxon>Entelegynae</taxon>
        <taxon>Araneoidea</taxon>
        <taxon>Linyphiidae</taxon>
        <taxon>Erigoninae</taxon>
        <taxon>Oedothorax</taxon>
    </lineage>
</organism>
<evidence type="ECO:0000313" key="3">
    <source>
        <dbReference type="Proteomes" id="UP000827092"/>
    </source>
</evidence>
<dbReference type="EMBL" id="JAFNEN010000274">
    <property type="protein sequence ID" value="KAG8187336.1"/>
    <property type="molecule type" value="Genomic_DNA"/>
</dbReference>
<evidence type="ECO:0000256" key="1">
    <source>
        <dbReference type="SAM" id="MobiDB-lite"/>
    </source>
</evidence>
<gene>
    <name evidence="2" type="ORF">JTE90_011698</name>
</gene>